<evidence type="ECO:0000256" key="2">
    <source>
        <dbReference type="ARBA" id="ARBA00022737"/>
    </source>
</evidence>
<proteinExistence type="predicted"/>
<dbReference type="OrthoDB" id="9781034at2"/>
<dbReference type="CDD" id="cd01448">
    <property type="entry name" value="TST_Repeat_1"/>
    <property type="match status" value="1"/>
</dbReference>
<evidence type="ECO:0000313" key="5">
    <source>
        <dbReference type="Proteomes" id="UP000318554"/>
    </source>
</evidence>
<gene>
    <name evidence="4" type="primary">cysA_2</name>
    <name evidence="4" type="ORF">Taqua_01879</name>
</gene>
<feature type="domain" description="Rhodanese" evidence="3">
    <location>
        <begin position="229"/>
        <end position="346"/>
    </location>
</feature>
<accession>A0A554WHI4</accession>
<dbReference type="Gene3D" id="3.40.250.10">
    <property type="entry name" value="Rhodanese-like domain"/>
    <property type="match status" value="2"/>
</dbReference>
<comment type="caution">
    <text evidence="4">The sequence shown here is derived from an EMBL/GenBank/DDBJ whole genome shotgun (WGS) entry which is preliminary data.</text>
</comment>
<evidence type="ECO:0000313" key="4">
    <source>
        <dbReference type="EMBL" id="TSE23041.1"/>
    </source>
</evidence>
<dbReference type="AlphaFoldDB" id="A0A554WHI4"/>
<dbReference type="PANTHER" id="PTHR11364">
    <property type="entry name" value="THIOSULFATE SULFERTANSFERASE"/>
    <property type="match status" value="1"/>
</dbReference>
<protein>
    <submittedName>
        <fullName evidence="4">Putative thiosulfate sulfurtransferase</fullName>
        <ecNumber evidence="4">2.8.1.1</ecNumber>
    </submittedName>
</protein>
<evidence type="ECO:0000259" key="3">
    <source>
        <dbReference type="PROSITE" id="PS50206"/>
    </source>
</evidence>
<dbReference type="SUPFAM" id="SSF52821">
    <property type="entry name" value="Rhodanese/Cell cycle control phosphatase"/>
    <property type="match status" value="2"/>
</dbReference>
<dbReference type="InterPro" id="IPR036873">
    <property type="entry name" value="Rhodanese-like_dom_sf"/>
</dbReference>
<dbReference type="InterPro" id="IPR001763">
    <property type="entry name" value="Rhodanese-like_dom"/>
</dbReference>
<name>A0A554WHI4_9BURK</name>
<dbReference type="RefSeq" id="WP_144326443.1">
    <property type="nucleotide sequence ID" value="NZ_VJNA01000024.1"/>
</dbReference>
<dbReference type="InterPro" id="IPR045078">
    <property type="entry name" value="TST/MPST-like"/>
</dbReference>
<sequence length="350" mass="38207">MNTTPKPFWNPWLAGVALGVTLLATFVLTGHGLGATGFTTRLSAWAQTTLPGPVVSTQWLADNLNNVQVLEVRGDDKSFTAKPEIVTTKDGKKQLEEFGGHIPGSRLLPSKRMRVERTIGDLKVKYLLPDAPAFEKIVRDAGIDGDKPIVIVPTGQSLAELNDAARAYWQFKVWGEDNVALLDGGMVAWLLEGRPFSTEAPAPKVGQWSAKADRRARYLAESDDVAAAAGKGVQVVDARDAALYHGLVKRDYVYAYGHIDGAKWLAPETTHLVSGGAVKLLKPEQYRQLFKVQGIDPAQPLITYCNSGHLSSLPWFVASELLGNTQTRLYDGSLHQWTLEKRPLVSALAQ</sequence>
<dbReference type="PROSITE" id="PS50206">
    <property type="entry name" value="RHODANESE_3"/>
    <property type="match status" value="2"/>
</dbReference>
<reference evidence="4 5" key="1">
    <citation type="submission" date="2019-07" db="EMBL/GenBank/DDBJ databases">
        <title>Tepidimonas aquatica CLN-1 draft genome.</title>
        <authorList>
            <person name="Da Costa M.S."/>
            <person name="Froufe H.J.C."/>
            <person name="Egas C."/>
            <person name="Albuquerque L."/>
        </authorList>
    </citation>
    <scope>NUCLEOTIDE SEQUENCE [LARGE SCALE GENOMIC DNA]</scope>
    <source>
        <strain evidence="4 5">CLN-1</strain>
    </source>
</reference>
<dbReference type="Pfam" id="PF00581">
    <property type="entry name" value="Rhodanese"/>
    <property type="match status" value="2"/>
</dbReference>
<dbReference type="EC" id="2.8.1.1" evidence="4"/>
<keyword evidence="5" id="KW-1185">Reference proteome</keyword>
<dbReference type="GO" id="GO:0004792">
    <property type="term" value="F:thiosulfate-cyanide sulfurtransferase activity"/>
    <property type="evidence" value="ECO:0007669"/>
    <property type="project" value="UniProtKB-EC"/>
</dbReference>
<evidence type="ECO:0000256" key="1">
    <source>
        <dbReference type="ARBA" id="ARBA00022679"/>
    </source>
</evidence>
<keyword evidence="2" id="KW-0677">Repeat</keyword>
<keyword evidence="1 4" id="KW-0808">Transferase</keyword>
<dbReference type="PANTHER" id="PTHR11364:SF27">
    <property type="entry name" value="SULFURTRANSFERASE"/>
    <property type="match status" value="1"/>
</dbReference>
<feature type="domain" description="Rhodanese" evidence="3">
    <location>
        <begin position="63"/>
        <end position="198"/>
    </location>
</feature>
<dbReference type="SMART" id="SM00450">
    <property type="entry name" value="RHOD"/>
    <property type="match status" value="2"/>
</dbReference>
<dbReference type="Proteomes" id="UP000318554">
    <property type="component" value="Unassembled WGS sequence"/>
</dbReference>
<organism evidence="4 5">
    <name type="scientific">Tepidimonas aquatica</name>
    <dbReference type="NCBI Taxonomy" id="247482"/>
    <lineage>
        <taxon>Bacteria</taxon>
        <taxon>Pseudomonadati</taxon>
        <taxon>Pseudomonadota</taxon>
        <taxon>Betaproteobacteria</taxon>
        <taxon>Burkholderiales</taxon>
        <taxon>Tepidimonas</taxon>
    </lineage>
</organism>
<dbReference type="EMBL" id="VJNA01000024">
    <property type="protein sequence ID" value="TSE23041.1"/>
    <property type="molecule type" value="Genomic_DNA"/>
</dbReference>